<keyword evidence="9" id="KW-0175">Coiled coil</keyword>
<sequence>MGRRVLVRRYALALAELAAERRRLDEVEQELARVMEAFRAQAEVRRAWYHVHLSPQAKVQALRRVLGDQVSPLVYHFLGLVARKGRETLLPQIFDQFLQEADRIRGVVRVEVESATPLDPQEEESLKAHLARFLGARGVRLSKRVDPNLIGGLAVRAGDVRIDGTLSRQLARLHQTLRSVPIRPSPASLDGKAG</sequence>
<keyword evidence="7 8" id="KW-0066">ATP synthesis</keyword>
<evidence type="ECO:0000256" key="8">
    <source>
        <dbReference type="HAMAP-Rule" id="MF_01416"/>
    </source>
</evidence>
<evidence type="ECO:0000256" key="2">
    <source>
        <dbReference type="ARBA" id="ARBA00022448"/>
    </source>
</evidence>
<evidence type="ECO:0000256" key="4">
    <source>
        <dbReference type="ARBA" id="ARBA00023065"/>
    </source>
</evidence>
<keyword evidence="2 8" id="KW-0813">Transport</keyword>
<keyword evidence="5 8" id="KW-0472">Membrane</keyword>
<protein>
    <recommendedName>
        <fullName evidence="8">ATP synthase subunit delta</fullName>
    </recommendedName>
    <alternativeName>
        <fullName evidence="8">ATP synthase F(1) sector subunit delta</fullName>
    </alternativeName>
    <alternativeName>
        <fullName evidence="8">F-type ATPase subunit delta</fullName>
        <shortName evidence="8">F-ATPase subunit delta</shortName>
    </alternativeName>
</protein>
<dbReference type="InterPro" id="IPR000711">
    <property type="entry name" value="ATPase_OSCP/dsu"/>
</dbReference>
<accession>A0ABZ1BVV8</accession>
<comment type="function">
    <text evidence="8">This protein is part of the stalk that links CF(0) to CF(1). It either transmits conformational changes from CF(0) to CF(1) or is implicated in proton conduction.</text>
</comment>
<evidence type="ECO:0000256" key="5">
    <source>
        <dbReference type="ARBA" id="ARBA00023136"/>
    </source>
</evidence>
<dbReference type="SUPFAM" id="SSF47928">
    <property type="entry name" value="N-terminal domain of the delta subunit of the F1F0-ATP synthase"/>
    <property type="match status" value="1"/>
</dbReference>
<keyword evidence="11" id="KW-1185">Reference proteome</keyword>
<dbReference type="Pfam" id="PF00213">
    <property type="entry name" value="OSCP"/>
    <property type="match status" value="1"/>
</dbReference>
<keyword evidence="6 8" id="KW-0139">CF(1)</keyword>
<evidence type="ECO:0000256" key="9">
    <source>
        <dbReference type="SAM" id="Coils"/>
    </source>
</evidence>
<dbReference type="Gene3D" id="1.10.520.20">
    <property type="entry name" value="N-terminal domain of the delta subunit of the F1F0-ATP synthase"/>
    <property type="match status" value="1"/>
</dbReference>
<organism evidence="10 11">
    <name type="scientific">Carboxydichorda subterranea</name>
    <dbReference type="NCBI Taxonomy" id="3109565"/>
    <lineage>
        <taxon>Bacteria</taxon>
        <taxon>Bacillati</taxon>
        <taxon>Bacillota</taxon>
        <taxon>Limnochordia</taxon>
        <taxon>Limnochordales</taxon>
        <taxon>Geochordaceae</taxon>
        <taxon>Carboxydichorda</taxon>
    </lineage>
</organism>
<dbReference type="NCBIfam" id="TIGR01145">
    <property type="entry name" value="ATP_synt_delta"/>
    <property type="match status" value="1"/>
</dbReference>
<evidence type="ECO:0000256" key="6">
    <source>
        <dbReference type="ARBA" id="ARBA00023196"/>
    </source>
</evidence>
<evidence type="ECO:0000313" key="10">
    <source>
        <dbReference type="EMBL" id="WRP16930.1"/>
    </source>
</evidence>
<evidence type="ECO:0000256" key="3">
    <source>
        <dbReference type="ARBA" id="ARBA00022781"/>
    </source>
</evidence>
<dbReference type="PANTHER" id="PTHR11910">
    <property type="entry name" value="ATP SYNTHASE DELTA CHAIN"/>
    <property type="match status" value="1"/>
</dbReference>
<comment type="subcellular location">
    <subcellularLocation>
        <location evidence="8">Cell membrane</location>
        <topology evidence="8">Peripheral membrane protein</topology>
    </subcellularLocation>
    <subcellularLocation>
        <location evidence="1">Membrane</location>
    </subcellularLocation>
</comment>
<dbReference type="Proteomes" id="UP001332192">
    <property type="component" value="Chromosome"/>
</dbReference>
<keyword evidence="8" id="KW-1003">Cell membrane</keyword>
<comment type="similarity">
    <text evidence="8">Belongs to the ATPase delta chain family.</text>
</comment>
<dbReference type="RefSeq" id="WP_324716202.1">
    <property type="nucleotide sequence ID" value="NZ_CP141615.1"/>
</dbReference>
<dbReference type="InterPro" id="IPR026015">
    <property type="entry name" value="ATP_synth_OSCP/delta_N_sf"/>
</dbReference>
<evidence type="ECO:0000256" key="7">
    <source>
        <dbReference type="ARBA" id="ARBA00023310"/>
    </source>
</evidence>
<dbReference type="EMBL" id="CP141615">
    <property type="protein sequence ID" value="WRP16930.1"/>
    <property type="molecule type" value="Genomic_DNA"/>
</dbReference>
<dbReference type="InterPro" id="IPR020781">
    <property type="entry name" value="ATPase_OSCP/d_CS"/>
</dbReference>
<keyword evidence="3 8" id="KW-0375">Hydrogen ion transport</keyword>
<proteinExistence type="inferred from homology"/>
<dbReference type="PRINTS" id="PR00125">
    <property type="entry name" value="ATPASEDELTA"/>
</dbReference>
<gene>
    <name evidence="8 10" type="primary">atpH</name>
    <name evidence="10" type="ORF">U7230_12680</name>
</gene>
<name>A0ABZ1BVV8_9FIRM</name>
<comment type="function">
    <text evidence="8">F(1)F(0) ATP synthase produces ATP from ADP in the presence of a proton or sodium gradient. F-type ATPases consist of two structural domains, F(1) containing the extramembraneous catalytic core and F(0) containing the membrane proton channel, linked together by a central stalk and a peripheral stalk. During catalysis, ATP synthesis in the catalytic domain of F(1) is coupled via a rotary mechanism of the central stalk subunits to proton translocation.</text>
</comment>
<dbReference type="PROSITE" id="PS00389">
    <property type="entry name" value="ATPASE_DELTA"/>
    <property type="match status" value="1"/>
</dbReference>
<dbReference type="HAMAP" id="MF_01416">
    <property type="entry name" value="ATP_synth_delta_bact"/>
    <property type="match status" value="1"/>
</dbReference>
<evidence type="ECO:0000256" key="1">
    <source>
        <dbReference type="ARBA" id="ARBA00004370"/>
    </source>
</evidence>
<evidence type="ECO:0000313" key="11">
    <source>
        <dbReference type="Proteomes" id="UP001332192"/>
    </source>
</evidence>
<reference evidence="10 11" key="1">
    <citation type="journal article" date="2024" name="Front. Microbiol.">
        <title>Novel thermophilic genera Geochorda gen. nov. and Carboxydochorda gen. nov. from the deep terrestrial subsurface reveal the ecophysiological diversity in the class Limnochordia.</title>
        <authorList>
            <person name="Karnachuk O.V."/>
            <person name="Lukina A.P."/>
            <person name="Avakyan M.R."/>
            <person name="Kadnikov V.V."/>
            <person name="Begmatov S."/>
            <person name="Beletsky A.V."/>
            <person name="Vlasova K.G."/>
            <person name="Novikov A.A."/>
            <person name="Shcherbakova V.A."/>
            <person name="Mardanov A.V."/>
            <person name="Ravin N.V."/>
        </authorList>
    </citation>
    <scope>NUCLEOTIDE SEQUENCE [LARGE SCALE GENOMIC DNA]</scope>
    <source>
        <strain evidence="10 11">L945</strain>
    </source>
</reference>
<keyword evidence="4 8" id="KW-0406">Ion transport</keyword>
<feature type="coiled-coil region" evidence="9">
    <location>
        <begin position="10"/>
        <end position="37"/>
    </location>
</feature>